<reference evidence="3" key="1">
    <citation type="submission" date="2016-02" db="EMBL/GenBank/DDBJ databases">
        <title>Draft genome sequence of Microdochium bolleyi, a fungal endophyte of beachgrass.</title>
        <authorList>
            <consortium name="DOE Joint Genome Institute"/>
            <person name="David A.S."/>
            <person name="May G."/>
            <person name="Haridas S."/>
            <person name="Lim J."/>
            <person name="Wang M."/>
            <person name="Labutti K."/>
            <person name="Lipzen A."/>
            <person name="Barry K."/>
            <person name="Grigoriev I.V."/>
        </authorList>
    </citation>
    <scope>NUCLEOTIDE SEQUENCE [LARGE SCALE GENOMIC DNA]</scope>
    <source>
        <strain evidence="3">J235TASD1</strain>
    </source>
</reference>
<dbReference type="EMBL" id="KQ964266">
    <property type="protein sequence ID" value="KXJ86648.1"/>
    <property type="molecule type" value="Genomic_DNA"/>
</dbReference>
<accession>A0A136IP29</accession>
<feature type="compositionally biased region" description="Basic and acidic residues" evidence="1">
    <location>
        <begin position="18"/>
        <end position="27"/>
    </location>
</feature>
<feature type="non-terminal residue" evidence="2">
    <location>
        <position position="231"/>
    </location>
</feature>
<organism evidence="2 3">
    <name type="scientific">Microdochium bolleyi</name>
    <dbReference type="NCBI Taxonomy" id="196109"/>
    <lineage>
        <taxon>Eukaryota</taxon>
        <taxon>Fungi</taxon>
        <taxon>Dikarya</taxon>
        <taxon>Ascomycota</taxon>
        <taxon>Pezizomycotina</taxon>
        <taxon>Sordariomycetes</taxon>
        <taxon>Xylariomycetidae</taxon>
        <taxon>Xylariales</taxon>
        <taxon>Microdochiaceae</taxon>
        <taxon>Microdochium</taxon>
    </lineage>
</organism>
<protein>
    <submittedName>
        <fullName evidence="2">Uncharacterized protein</fullName>
    </submittedName>
</protein>
<dbReference type="AlphaFoldDB" id="A0A136IP29"/>
<evidence type="ECO:0000313" key="3">
    <source>
        <dbReference type="Proteomes" id="UP000070501"/>
    </source>
</evidence>
<feature type="region of interest" description="Disordered" evidence="1">
    <location>
        <begin position="1"/>
        <end position="101"/>
    </location>
</feature>
<feature type="compositionally biased region" description="Polar residues" evidence="1">
    <location>
        <begin position="54"/>
        <end position="65"/>
    </location>
</feature>
<keyword evidence="3" id="KW-1185">Reference proteome</keyword>
<proteinExistence type="predicted"/>
<gene>
    <name evidence="2" type="ORF">Micbo1qcDRAFT_168115</name>
</gene>
<dbReference type="Proteomes" id="UP000070501">
    <property type="component" value="Unassembled WGS sequence"/>
</dbReference>
<feature type="compositionally biased region" description="Polar residues" evidence="1">
    <location>
        <begin position="130"/>
        <end position="155"/>
    </location>
</feature>
<sequence length="231" mass="25444">MIQRTTNTDQVLPSETTCNKDRAERGSETQQDSSFHVRPRRLRKVSADDGEAQISAQPLIQTETPESSHHPDESAQPQDPTNVSDEKPITPNSETLQDECNHSVVVKVEEPEHGKHTGCLYADASKQQHDTATASPSTTEHNEHATLTANISRKTPTAADEDNSYDTEPATGNVQQELVETPVVTESHPEVTDSFGLEAMELDHQSRCLSRISDTNRTAFRTIAFAASHFS</sequence>
<feature type="compositionally biased region" description="Polar residues" evidence="1">
    <location>
        <begin position="1"/>
        <end position="17"/>
    </location>
</feature>
<evidence type="ECO:0000256" key="1">
    <source>
        <dbReference type="SAM" id="MobiDB-lite"/>
    </source>
</evidence>
<name>A0A136IP29_9PEZI</name>
<feature type="region of interest" description="Disordered" evidence="1">
    <location>
        <begin position="122"/>
        <end position="169"/>
    </location>
</feature>
<evidence type="ECO:0000313" key="2">
    <source>
        <dbReference type="EMBL" id="KXJ86648.1"/>
    </source>
</evidence>
<dbReference type="InParanoid" id="A0A136IP29"/>